<sequence>MSILFGIGMAVWFTSVAAMFVARALQDRRAQAFQASLAACGIASVLLAITTPAVSGSSTTRNVVVSGVFVVLAFLCVGAIRILRRSTVERV</sequence>
<dbReference type="EMBL" id="JAAXPE010000033">
    <property type="protein sequence ID" value="NKY88702.1"/>
    <property type="molecule type" value="Genomic_DNA"/>
</dbReference>
<keyword evidence="3" id="KW-1185">Reference proteome</keyword>
<comment type="caution">
    <text evidence="2">The sequence shown here is derived from an EMBL/GenBank/DDBJ whole genome shotgun (WGS) entry which is preliminary data.</text>
</comment>
<keyword evidence="1" id="KW-1133">Transmembrane helix</keyword>
<evidence type="ECO:0000313" key="3">
    <source>
        <dbReference type="Proteomes" id="UP000523447"/>
    </source>
</evidence>
<keyword evidence="1" id="KW-0472">Membrane</keyword>
<evidence type="ECO:0000313" key="2">
    <source>
        <dbReference type="EMBL" id="NKY88702.1"/>
    </source>
</evidence>
<dbReference type="Proteomes" id="UP000523447">
    <property type="component" value="Unassembled WGS sequence"/>
</dbReference>
<organism evidence="2 3">
    <name type="scientific">Nocardia veterana</name>
    <dbReference type="NCBI Taxonomy" id="132249"/>
    <lineage>
        <taxon>Bacteria</taxon>
        <taxon>Bacillati</taxon>
        <taxon>Actinomycetota</taxon>
        <taxon>Actinomycetes</taxon>
        <taxon>Mycobacteriales</taxon>
        <taxon>Nocardiaceae</taxon>
        <taxon>Nocardia</taxon>
    </lineage>
</organism>
<dbReference type="AlphaFoldDB" id="A0A7X6RJW9"/>
<evidence type="ECO:0000256" key="1">
    <source>
        <dbReference type="SAM" id="Phobius"/>
    </source>
</evidence>
<feature type="transmembrane region" description="Helical" evidence="1">
    <location>
        <begin position="6"/>
        <end position="25"/>
    </location>
</feature>
<accession>A0A7X6RJW9</accession>
<feature type="transmembrane region" description="Helical" evidence="1">
    <location>
        <begin position="63"/>
        <end position="83"/>
    </location>
</feature>
<dbReference type="RefSeq" id="WP_040717805.1">
    <property type="nucleotide sequence ID" value="NZ_CAWPHS010000027.1"/>
</dbReference>
<name>A0A7X6RJW9_9NOCA</name>
<proteinExistence type="predicted"/>
<reference evidence="2 3" key="1">
    <citation type="submission" date="2020-04" db="EMBL/GenBank/DDBJ databases">
        <title>MicrobeNet Type strains.</title>
        <authorList>
            <person name="Nicholson A.C."/>
        </authorList>
    </citation>
    <scope>NUCLEOTIDE SEQUENCE [LARGE SCALE GENOMIC DNA]</scope>
    <source>
        <strain evidence="2 3">DSM 44445</strain>
    </source>
</reference>
<gene>
    <name evidence="2" type="ORF">HGA07_24160</name>
</gene>
<protein>
    <submittedName>
        <fullName evidence="2">Uncharacterized protein</fullName>
    </submittedName>
</protein>
<keyword evidence="1" id="KW-0812">Transmembrane</keyword>
<feature type="transmembrane region" description="Helical" evidence="1">
    <location>
        <begin position="32"/>
        <end position="51"/>
    </location>
</feature>